<keyword evidence="2" id="KW-1133">Transmembrane helix</keyword>
<dbReference type="AlphaFoldDB" id="A0A919RLZ1"/>
<feature type="transmembrane region" description="Helical" evidence="2">
    <location>
        <begin position="311"/>
        <end position="341"/>
    </location>
</feature>
<dbReference type="Proteomes" id="UP000606172">
    <property type="component" value="Unassembled WGS sequence"/>
</dbReference>
<keyword evidence="2" id="KW-0812">Transmembrane</keyword>
<protein>
    <recommendedName>
        <fullName evidence="5">DUF4190 domain-containing protein</fullName>
    </recommendedName>
</protein>
<feature type="region of interest" description="Disordered" evidence="1">
    <location>
        <begin position="1"/>
        <end position="41"/>
    </location>
</feature>
<proteinExistence type="predicted"/>
<feature type="compositionally biased region" description="Gly residues" evidence="1">
    <location>
        <begin position="243"/>
        <end position="279"/>
    </location>
</feature>
<dbReference type="EMBL" id="BOOW01000043">
    <property type="protein sequence ID" value="GII96246.1"/>
    <property type="molecule type" value="Genomic_DNA"/>
</dbReference>
<reference evidence="3" key="1">
    <citation type="submission" date="2021-01" db="EMBL/GenBank/DDBJ databases">
        <title>Whole genome shotgun sequence of Sinosporangium siamense NBRC 109515.</title>
        <authorList>
            <person name="Komaki H."/>
            <person name="Tamura T."/>
        </authorList>
    </citation>
    <scope>NUCLEOTIDE SEQUENCE</scope>
    <source>
        <strain evidence="3">NBRC 109515</strain>
    </source>
</reference>
<feature type="compositionally biased region" description="Pro residues" evidence="1">
    <location>
        <begin position="281"/>
        <end position="302"/>
    </location>
</feature>
<keyword evidence="2" id="KW-0472">Membrane</keyword>
<feature type="compositionally biased region" description="Polar residues" evidence="1">
    <location>
        <begin position="168"/>
        <end position="180"/>
    </location>
</feature>
<dbReference type="RefSeq" id="WP_204031264.1">
    <property type="nucleotide sequence ID" value="NZ_BOOW01000043.1"/>
</dbReference>
<feature type="transmembrane region" description="Helical" evidence="2">
    <location>
        <begin position="353"/>
        <end position="374"/>
    </location>
</feature>
<evidence type="ECO:0000313" key="4">
    <source>
        <dbReference type="Proteomes" id="UP000606172"/>
    </source>
</evidence>
<feature type="region of interest" description="Disordered" evidence="1">
    <location>
        <begin position="168"/>
        <end position="303"/>
    </location>
</feature>
<evidence type="ECO:0008006" key="5">
    <source>
        <dbReference type="Google" id="ProtNLM"/>
    </source>
</evidence>
<organism evidence="3 4">
    <name type="scientific">Sinosporangium siamense</name>
    <dbReference type="NCBI Taxonomy" id="1367973"/>
    <lineage>
        <taxon>Bacteria</taxon>
        <taxon>Bacillati</taxon>
        <taxon>Actinomycetota</taxon>
        <taxon>Actinomycetes</taxon>
        <taxon>Streptosporangiales</taxon>
        <taxon>Streptosporangiaceae</taxon>
        <taxon>Sinosporangium</taxon>
    </lineage>
</organism>
<feature type="compositionally biased region" description="Pro residues" evidence="1">
    <location>
        <begin position="1"/>
        <end position="10"/>
    </location>
</feature>
<comment type="caution">
    <text evidence="3">The sequence shown here is derived from an EMBL/GenBank/DDBJ whole genome shotgun (WGS) entry which is preliminary data.</text>
</comment>
<gene>
    <name evidence="3" type="ORF">Ssi02_64770</name>
</gene>
<keyword evidence="4" id="KW-1185">Reference proteome</keyword>
<sequence length="405" mass="41088">MTAPGEPPQKGPKGHDSGQDTGAAWDAWDEGADREPGDGWAAIAERDSGDAPWAFPTGRQPACHQMTGDVKVAGHRTEDADELRGMHVDVDAEDAEAWWDALQESEGERTIEFELDLAAADRAVSPQDSQDACTVPGSPPAAYPGWQGAAETLPLNVLVPGDVDEALRTTQPTAAVNTASRYDPPTTPMPYWDIPGSPRVTPVPPTVTASGPETPDHPERPDGPAPGRPPEERPTPGGPPPGGRQGPGGPAPGGGAPGAPGGPYGGGPGGGPGGYGNVPGGQPPGYPPPPGPPPGGWPPPRPAGGGLATTALVLGIAGILLLPIFGIGLPIAILGLILGIVATVKGVGRGRAIAGIVLSLIAIVLAIIAMVWFANRFGECLNLPTQDLVQRCLERKLGVTSPAAP</sequence>
<name>A0A919RLZ1_9ACTN</name>
<evidence type="ECO:0000256" key="1">
    <source>
        <dbReference type="SAM" id="MobiDB-lite"/>
    </source>
</evidence>
<evidence type="ECO:0000256" key="2">
    <source>
        <dbReference type="SAM" id="Phobius"/>
    </source>
</evidence>
<evidence type="ECO:0000313" key="3">
    <source>
        <dbReference type="EMBL" id="GII96246.1"/>
    </source>
</evidence>
<accession>A0A919RLZ1</accession>